<dbReference type="AlphaFoldDB" id="A0AAE1Z916"/>
<keyword evidence="4 9" id="KW-0547">Nucleotide-binding</keyword>
<feature type="domain" description="Aminoacyl-tRNA synthetase class Ia" evidence="10">
    <location>
        <begin position="48"/>
        <end position="244"/>
    </location>
</feature>
<evidence type="ECO:0000259" key="10">
    <source>
        <dbReference type="Pfam" id="PF00133"/>
    </source>
</evidence>
<dbReference type="GO" id="GO:0005739">
    <property type="term" value="C:mitochondrion"/>
    <property type="evidence" value="ECO:0007669"/>
    <property type="project" value="TreeGrafter"/>
</dbReference>
<dbReference type="GO" id="GO:0002161">
    <property type="term" value="F:aminoacyl-tRNA deacylase activity"/>
    <property type="evidence" value="ECO:0007669"/>
    <property type="project" value="InterPro"/>
</dbReference>
<proteinExistence type="inferred from homology"/>
<evidence type="ECO:0000256" key="5">
    <source>
        <dbReference type="ARBA" id="ARBA00022840"/>
    </source>
</evidence>
<keyword evidence="5 9" id="KW-0067">ATP-binding</keyword>
<dbReference type="PRINTS" id="PR00984">
    <property type="entry name" value="TRNASYNTHILE"/>
</dbReference>
<dbReference type="Proteomes" id="UP001292079">
    <property type="component" value="Unassembled WGS sequence"/>
</dbReference>
<evidence type="ECO:0000256" key="1">
    <source>
        <dbReference type="ARBA" id="ARBA00005594"/>
    </source>
</evidence>
<evidence type="ECO:0000256" key="4">
    <source>
        <dbReference type="ARBA" id="ARBA00022741"/>
    </source>
</evidence>
<dbReference type="GO" id="GO:0005524">
    <property type="term" value="F:ATP binding"/>
    <property type="evidence" value="ECO:0007669"/>
    <property type="project" value="UniProtKB-KW"/>
</dbReference>
<dbReference type="InterPro" id="IPR002300">
    <property type="entry name" value="aa-tRNA-synth_Ia"/>
</dbReference>
<keyword evidence="7 9" id="KW-0030">Aminoacyl-tRNA synthetase</keyword>
<evidence type="ECO:0000313" key="12">
    <source>
        <dbReference type="Proteomes" id="UP001292079"/>
    </source>
</evidence>
<dbReference type="InterPro" id="IPR014729">
    <property type="entry name" value="Rossmann-like_a/b/a_fold"/>
</dbReference>
<dbReference type="EC" id="6.1.1.5" evidence="2"/>
<dbReference type="InterPro" id="IPR002301">
    <property type="entry name" value="Ile-tRNA-ligase"/>
</dbReference>
<accession>A0AAE1Z916</accession>
<reference evidence="11" key="2">
    <citation type="journal article" date="2023" name="Infect Dis Poverty">
        <title>Chromosome-scale genome of the human blood fluke Schistosoma mekongi and its implications for public health.</title>
        <authorList>
            <person name="Zhou M."/>
            <person name="Xu L."/>
            <person name="Xu D."/>
            <person name="Chen W."/>
            <person name="Khan J."/>
            <person name="Hu Y."/>
            <person name="Huang H."/>
            <person name="Wei H."/>
            <person name="Zhang Y."/>
            <person name="Chusongsang P."/>
            <person name="Tanasarnprasert K."/>
            <person name="Hu X."/>
            <person name="Limpanont Y."/>
            <person name="Lv Z."/>
        </authorList>
    </citation>
    <scope>NUCLEOTIDE SEQUENCE</scope>
    <source>
        <strain evidence="11">LV_2022a</strain>
    </source>
</reference>
<reference evidence="11" key="1">
    <citation type="submission" date="2022-04" db="EMBL/GenBank/DDBJ databases">
        <authorList>
            <person name="Xu L."/>
            <person name="Lv Z."/>
        </authorList>
    </citation>
    <scope>NUCLEOTIDE SEQUENCE</scope>
    <source>
        <strain evidence="11">LV_2022a</strain>
    </source>
</reference>
<evidence type="ECO:0000313" key="11">
    <source>
        <dbReference type="EMBL" id="KAK4469395.1"/>
    </source>
</evidence>
<dbReference type="SUPFAM" id="SSF52374">
    <property type="entry name" value="Nucleotidylyl transferase"/>
    <property type="match status" value="1"/>
</dbReference>
<evidence type="ECO:0000256" key="7">
    <source>
        <dbReference type="ARBA" id="ARBA00023146"/>
    </source>
</evidence>
<keyword evidence="12" id="KW-1185">Reference proteome</keyword>
<keyword evidence="6 9" id="KW-0648">Protein biosynthesis</keyword>
<dbReference type="InterPro" id="IPR009008">
    <property type="entry name" value="Val/Leu/Ile-tRNA-synth_edit"/>
</dbReference>
<dbReference type="GO" id="GO:0032543">
    <property type="term" value="P:mitochondrial translation"/>
    <property type="evidence" value="ECO:0007669"/>
    <property type="project" value="TreeGrafter"/>
</dbReference>
<keyword evidence="3 9" id="KW-0436">Ligase</keyword>
<dbReference type="PANTHER" id="PTHR42765">
    <property type="entry name" value="SOLEUCYL-TRNA SYNTHETASE"/>
    <property type="match status" value="1"/>
</dbReference>
<sequence>MLIHRISTLLFCTRHKSVYTSTLNNPRFPFTMYPQHNETSATNTRWNCFYYHQLNNPNHHKFIIHDGPPYANGELHAGHALNKVLKDVLLRFKLLSGHSVEYVPGWDCHGLPIELKATENLNLSSPEDTRKLSSLLANKFVEIQKSSFQDLGIIGSWNENYSTMDKCFEATELKAFSDLYSKGFIFRGLLPVYWSTCTKSAIAESELEYNPEHKSCSVYLKVSLTRCNHRVVEKLSNNCNVYAIIWTTNPWTIFSNEAVAYDSDVKLYFNNPNDPCRRNTQTVFWLTVECLKALLAPILPYLMEEVESVTWNLLSTQLNDFSQSTTLLERYSSLSLHEYCSIDKSKPCSDWILCLLAMSQWDKFKDDLSYVNSASSLFHSLINLLPKDRNYIPSTNPLSNAHVHIIIPAKCQESYHMLKVLHPLESYISVSSDLCYILRAASTSWSFEPYKEGVLSSSAYHTFTINDMQVSVTFPLGNQTVKCQRCHRYTDNGVEKPLCPRCMQVISSSLAVKL</sequence>
<name>A0AAE1Z916_SCHME</name>
<dbReference type="InterPro" id="IPR001412">
    <property type="entry name" value="aa-tRNA-synth_I_CS"/>
</dbReference>
<dbReference type="Gene3D" id="1.10.730.20">
    <property type="match status" value="1"/>
</dbReference>
<dbReference type="PANTHER" id="PTHR42765:SF1">
    <property type="entry name" value="ISOLEUCINE--TRNA LIGASE, MITOCHONDRIAL"/>
    <property type="match status" value="1"/>
</dbReference>
<evidence type="ECO:0000256" key="8">
    <source>
        <dbReference type="ARBA" id="ARBA00032665"/>
    </source>
</evidence>
<comment type="similarity">
    <text evidence="1 9">Belongs to the class-I aminoacyl-tRNA synthetase family.</text>
</comment>
<evidence type="ECO:0000256" key="6">
    <source>
        <dbReference type="ARBA" id="ARBA00022917"/>
    </source>
</evidence>
<dbReference type="SUPFAM" id="SSF47323">
    <property type="entry name" value="Anticodon-binding domain of a subclass of class I aminoacyl-tRNA synthetases"/>
    <property type="match status" value="1"/>
</dbReference>
<dbReference type="Gene3D" id="3.40.50.620">
    <property type="entry name" value="HUPs"/>
    <property type="match status" value="1"/>
</dbReference>
<comment type="caution">
    <text evidence="11">The sequence shown here is derived from an EMBL/GenBank/DDBJ whole genome shotgun (WGS) entry which is preliminary data.</text>
</comment>
<organism evidence="11 12">
    <name type="scientific">Schistosoma mekongi</name>
    <name type="common">Parasitic worm</name>
    <dbReference type="NCBI Taxonomy" id="38744"/>
    <lineage>
        <taxon>Eukaryota</taxon>
        <taxon>Metazoa</taxon>
        <taxon>Spiralia</taxon>
        <taxon>Lophotrochozoa</taxon>
        <taxon>Platyhelminthes</taxon>
        <taxon>Trematoda</taxon>
        <taxon>Digenea</taxon>
        <taxon>Strigeidida</taxon>
        <taxon>Schistosomatoidea</taxon>
        <taxon>Schistosomatidae</taxon>
        <taxon>Schistosoma</taxon>
    </lineage>
</organism>
<evidence type="ECO:0000256" key="3">
    <source>
        <dbReference type="ARBA" id="ARBA00022598"/>
    </source>
</evidence>
<evidence type="ECO:0000256" key="2">
    <source>
        <dbReference type="ARBA" id="ARBA00013165"/>
    </source>
</evidence>
<dbReference type="EMBL" id="JALJAT010000005">
    <property type="protein sequence ID" value="KAK4469395.1"/>
    <property type="molecule type" value="Genomic_DNA"/>
</dbReference>
<dbReference type="SUPFAM" id="SSF50677">
    <property type="entry name" value="ValRS/IleRS/LeuRS editing domain"/>
    <property type="match status" value="1"/>
</dbReference>
<dbReference type="Pfam" id="PF00133">
    <property type="entry name" value="tRNA-synt_1"/>
    <property type="match status" value="1"/>
</dbReference>
<evidence type="ECO:0000256" key="9">
    <source>
        <dbReference type="RuleBase" id="RU363035"/>
    </source>
</evidence>
<dbReference type="GO" id="GO:0006428">
    <property type="term" value="P:isoleucyl-tRNA aminoacylation"/>
    <property type="evidence" value="ECO:0007669"/>
    <property type="project" value="InterPro"/>
</dbReference>
<protein>
    <recommendedName>
        <fullName evidence="2">isoleucine--tRNA ligase</fullName>
        <ecNumber evidence="2">6.1.1.5</ecNumber>
    </recommendedName>
    <alternativeName>
        <fullName evidence="8">Isoleucyl-tRNA synthetase</fullName>
    </alternativeName>
</protein>
<dbReference type="InterPro" id="IPR009080">
    <property type="entry name" value="tRNAsynth_Ia_anticodon-bd"/>
</dbReference>
<dbReference type="InterPro" id="IPR050081">
    <property type="entry name" value="Ile-tRNA_ligase"/>
</dbReference>
<gene>
    <name evidence="11" type="ORF">MN116_006951</name>
</gene>
<dbReference type="GO" id="GO:0004822">
    <property type="term" value="F:isoleucine-tRNA ligase activity"/>
    <property type="evidence" value="ECO:0007669"/>
    <property type="project" value="UniProtKB-EC"/>
</dbReference>
<dbReference type="PROSITE" id="PS00178">
    <property type="entry name" value="AA_TRNA_LIGASE_I"/>
    <property type="match status" value="1"/>
</dbReference>